<protein>
    <recommendedName>
        <fullName evidence="4">GDP-mannose pyrophosphatase</fullName>
    </recommendedName>
    <alternativeName>
        <fullName evidence="6">GDP-mannose hydrolase</fullName>
    </alternativeName>
    <alternativeName>
        <fullName evidence="7">GDPMK</fullName>
    </alternativeName>
</protein>
<organism evidence="9 10">
    <name type="scientific">Arachidicoccus ginsenosidivorans</name>
    <dbReference type="NCBI Taxonomy" id="496057"/>
    <lineage>
        <taxon>Bacteria</taxon>
        <taxon>Pseudomonadati</taxon>
        <taxon>Bacteroidota</taxon>
        <taxon>Chitinophagia</taxon>
        <taxon>Chitinophagales</taxon>
        <taxon>Chitinophagaceae</taxon>
        <taxon>Arachidicoccus</taxon>
    </lineage>
</organism>
<reference evidence="9 10" key="1">
    <citation type="journal article" date="2017" name="Int. J. Syst. Evol. Microbiol.">
        <title>Arachidicoccus ginsenosidivorans sp. nov., with ginsenoside-converting activity isolated from ginseng cultivating soil.</title>
        <authorList>
            <person name="Siddiqi M.Z."/>
            <person name="Aslam Z."/>
            <person name="Im W.T."/>
        </authorList>
    </citation>
    <scope>NUCLEOTIDE SEQUENCE [LARGE SCALE GENOMIC DNA]</scope>
    <source>
        <strain evidence="9 10">Gsoil 809</strain>
    </source>
</reference>
<evidence type="ECO:0000313" key="10">
    <source>
        <dbReference type="Proteomes" id="UP000321291"/>
    </source>
</evidence>
<comment type="catalytic activity">
    <reaction evidence="1">
        <text>GDP-alpha-D-mannose + H2O = alpha-D-mannose 1-phosphate + GMP + 2 H(+)</text>
        <dbReference type="Rhea" id="RHEA:27978"/>
        <dbReference type="ChEBI" id="CHEBI:15377"/>
        <dbReference type="ChEBI" id="CHEBI:15378"/>
        <dbReference type="ChEBI" id="CHEBI:57527"/>
        <dbReference type="ChEBI" id="CHEBI:58115"/>
        <dbReference type="ChEBI" id="CHEBI:58409"/>
    </reaction>
</comment>
<proteinExistence type="inferred from homology"/>
<evidence type="ECO:0000256" key="7">
    <source>
        <dbReference type="ARBA" id="ARBA00032272"/>
    </source>
</evidence>
<dbReference type="Pfam" id="PF00293">
    <property type="entry name" value="NUDIX"/>
    <property type="match status" value="1"/>
</dbReference>
<dbReference type="GO" id="GO:0005829">
    <property type="term" value="C:cytosol"/>
    <property type="evidence" value="ECO:0007669"/>
    <property type="project" value="TreeGrafter"/>
</dbReference>
<dbReference type="CDD" id="cd24161">
    <property type="entry name" value="NUDIX_ADPRase_Ndx2"/>
    <property type="match status" value="1"/>
</dbReference>
<dbReference type="SUPFAM" id="SSF55811">
    <property type="entry name" value="Nudix"/>
    <property type="match status" value="1"/>
</dbReference>
<dbReference type="InterPro" id="IPR020084">
    <property type="entry name" value="NUDIX_hydrolase_CS"/>
</dbReference>
<gene>
    <name evidence="9" type="ORF">FSB73_15900</name>
</gene>
<dbReference type="InterPro" id="IPR015797">
    <property type="entry name" value="NUDIX_hydrolase-like_dom_sf"/>
</dbReference>
<dbReference type="GO" id="GO:0006753">
    <property type="term" value="P:nucleoside phosphate metabolic process"/>
    <property type="evidence" value="ECO:0007669"/>
    <property type="project" value="TreeGrafter"/>
</dbReference>
<evidence type="ECO:0000313" key="9">
    <source>
        <dbReference type="EMBL" id="QEC72942.1"/>
    </source>
</evidence>
<evidence type="ECO:0000256" key="4">
    <source>
        <dbReference type="ARBA" id="ARBA00016377"/>
    </source>
</evidence>
<dbReference type="Proteomes" id="UP000321291">
    <property type="component" value="Chromosome"/>
</dbReference>
<dbReference type="OrthoDB" id="9806150at2"/>
<dbReference type="Gene3D" id="3.90.79.10">
    <property type="entry name" value="Nucleoside Triphosphate Pyrophosphohydrolase"/>
    <property type="match status" value="1"/>
</dbReference>
<sequence>MDKLPVESNPWKIKDQQEVYNNPWIQITQYDVINPSGGDGIYGKVHFKNRAIGVVALDQQRHIYLVGQYRFVLDRYSWELPEGGGPLNEAPLAAAKRELLEETGLVADKWETLLQMDLSNSVTDEEATVFLATGLTQKQAAPEPTEKLQTMRQPLARVFEWVMQGKITDSITVASVLKLKVLGYC</sequence>
<evidence type="ECO:0000259" key="8">
    <source>
        <dbReference type="PROSITE" id="PS51462"/>
    </source>
</evidence>
<evidence type="ECO:0000256" key="1">
    <source>
        <dbReference type="ARBA" id="ARBA00000847"/>
    </source>
</evidence>
<evidence type="ECO:0000256" key="2">
    <source>
        <dbReference type="ARBA" id="ARBA00001946"/>
    </source>
</evidence>
<comment type="similarity">
    <text evidence="3">Belongs to the Nudix hydrolase family. NudK subfamily.</text>
</comment>
<keyword evidence="5 9" id="KW-0378">Hydrolase</keyword>
<evidence type="ECO:0000256" key="6">
    <source>
        <dbReference type="ARBA" id="ARBA00032162"/>
    </source>
</evidence>
<dbReference type="AlphaFoldDB" id="A0A5B8VPX2"/>
<dbReference type="InterPro" id="IPR000086">
    <property type="entry name" value="NUDIX_hydrolase_dom"/>
</dbReference>
<dbReference type="RefSeq" id="WP_146784350.1">
    <property type="nucleotide sequence ID" value="NZ_CP042434.1"/>
</dbReference>
<name>A0A5B8VPX2_9BACT</name>
<feature type="domain" description="Nudix hydrolase" evidence="8">
    <location>
        <begin position="47"/>
        <end position="175"/>
    </location>
</feature>
<dbReference type="KEGG" id="agi:FSB73_15900"/>
<dbReference type="PROSITE" id="PS51462">
    <property type="entry name" value="NUDIX"/>
    <property type="match status" value="1"/>
</dbReference>
<comment type="cofactor">
    <cofactor evidence="2">
        <name>Mg(2+)</name>
        <dbReference type="ChEBI" id="CHEBI:18420"/>
    </cofactor>
</comment>
<dbReference type="PANTHER" id="PTHR11839:SF18">
    <property type="entry name" value="NUDIX HYDROLASE DOMAIN-CONTAINING PROTEIN"/>
    <property type="match status" value="1"/>
</dbReference>
<accession>A0A5B8VPX2</accession>
<dbReference type="EMBL" id="CP042434">
    <property type="protein sequence ID" value="QEC72942.1"/>
    <property type="molecule type" value="Genomic_DNA"/>
</dbReference>
<dbReference type="PROSITE" id="PS00893">
    <property type="entry name" value="NUDIX_BOX"/>
    <property type="match status" value="1"/>
</dbReference>
<evidence type="ECO:0000256" key="3">
    <source>
        <dbReference type="ARBA" id="ARBA00007275"/>
    </source>
</evidence>
<keyword evidence="10" id="KW-1185">Reference proteome</keyword>
<evidence type="ECO:0000256" key="5">
    <source>
        <dbReference type="ARBA" id="ARBA00022801"/>
    </source>
</evidence>
<dbReference type="PANTHER" id="PTHR11839">
    <property type="entry name" value="UDP/ADP-SUGAR PYROPHOSPHATASE"/>
    <property type="match status" value="1"/>
</dbReference>
<dbReference type="GO" id="GO:0016787">
    <property type="term" value="F:hydrolase activity"/>
    <property type="evidence" value="ECO:0007669"/>
    <property type="project" value="UniProtKB-KW"/>
</dbReference>
<dbReference type="GO" id="GO:0019693">
    <property type="term" value="P:ribose phosphate metabolic process"/>
    <property type="evidence" value="ECO:0007669"/>
    <property type="project" value="TreeGrafter"/>
</dbReference>